<feature type="domain" description="Scaffold protein Nfu/NifU N-terminal" evidence="2">
    <location>
        <begin position="18"/>
        <end position="111"/>
    </location>
</feature>
<dbReference type="PIRSF" id="PIRSF036773">
    <property type="entry name" value="HIRIP5"/>
    <property type="match status" value="1"/>
</dbReference>
<dbReference type="KEGG" id="erc:Ecym_4593"/>
<evidence type="ECO:0000256" key="1">
    <source>
        <dbReference type="ARBA" id="ARBA00006420"/>
    </source>
</evidence>
<dbReference type="GO" id="GO:0005506">
    <property type="term" value="F:iron ion binding"/>
    <property type="evidence" value="ECO:0007669"/>
    <property type="project" value="InterPro"/>
</dbReference>
<dbReference type="GO" id="GO:0005759">
    <property type="term" value="C:mitochondrial matrix"/>
    <property type="evidence" value="ECO:0007669"/>
    <property type="project" value="EnsemblFungi"/>
</dbReference>
<dbReference type="FunCoup" id="G8JSA3">
    <property type="interactions" value="329"/>
</dbReference>
<protein>
    <recommendedName>
        <fullName evidence="2">Scaffold protein Nfu/NifU N-terminal domain-containing protein</fullName>
    </recommendedName>
</protein>
<gene>
    <name evidence="3" type="ordered locus">Ecym_4593</name>
</gene>
<dbReference type="InterPro" id="IPR001075">
    <property type="entry name" value="NIF_FeS_clus_asmbl_NifU_C"/>
</dbReference>
<dbReference type="eggNOG" id="KOG2358">
    <property type="taxonomic scope" value="Eukaryota"/>
</dbReference>
<organism evidence="3 4">
    <name type="scientific">Eremothecium cymbalariae (strain CBS 270.75 / DBVPG 7215 / KCTC 17166 / NRRL Y-17582)</name>
    <name type="common">Yeast</name>
    <dbReference type="NCBI Taxonomy" id="931890"/>
    <lineage>
        <taxon>Eukaryota</taxon>
        <taxon>Fungi</taxon>
        <taxon>Dikarya</taxon>
        <taxon>Ascomycota</taxon>
        <taxon>Saccharomycotina</taxon>
        <taxon>Saccharomycetes</taxon>
        <taxon>Saccharomycetales</taxon>
        <taxon>Saccharomycetaceae</taxon>
        <taxon>Eremothecium</taxon>
    </lineage>
</organism>
<dbReference type="Pfam" id="PF01106">
    <property type="entry name" value="NifU"/>
    <property type="match status" value="1"/>
</dbReference>
<dbReference type="OMA" id="AIMEHYM"/>
<evidence type="ECO:0000259" key="2">
    <source>
        <dbReference type="SMART" id="SM00932"/>
    </source>
</evidence>
<dbReference type="SMART" id="SM00932">
    <property type="entry name" value="Nfu_N"/>
    <property type="match status" value="1"/>
</dbReference>
<dbReference type="GO" id="GO:0044572">
    <property type="term" value="P:[4Fe-4S] cluster assembly"/>
    <property type="evidence" value="ECO:0007669"/>
    <property type="project" value="EnsemblFungi"/>
</dbReference>
<dbReference type="SUPFAM" id="SSF117916">
    <property type="entry name" value="Fe-S cluster assembly (FSCA) domain-like"/>
    <property type="match status" value="1"/>
</dbReference>
<dbReference type="InterPro" id="IPR036498">
    <property type="entry name" value="Nfu/NifU_N_sf"/>
</dbReference>
<dbReference type="SUPFAM" id="SSF110836">
    <property type="entry name" value="Hypothetical protein SAV1430"/>
    <property type="match status" value="1"/>
</dbReference>
<dbReference type="InParanoid" id="G8JSA3"/>
<dbReference type="OrthoDB" id="565552at2759"/>
<dbReference type="RefSeq" id="XP_003646442.1">
    <property type="nucleotide sequence ID" value="XM_003646394.1"/>
</dbReference>
<dbReference type="STRING" id="931890.G8JSA3"/>
<dbReference type="Gene3D" id="3.30.1370.70">
    <property type="entry name" value="Scaffold protein Nfu/NifU, N-terminal domain"/>
    <property type="match status" value="1"/>
</dbReference>
<dbReference type="PANTHER" id="PTHR11178:SF1">
    <property type="entry name" value="NFU1 IRON-SULFUR CLUSTER SCAFFOLD HOMOLOG, MITOCHONDRIAL"/>
    <property type="match status" value="1"/>
</dbReference>
<accession>G8JSA3</accession>
<dbReference type="Proteomes" id="UP000006790">
    <property type="component" value="Chromosome 4"/>
</dbReference>
<dbReference type="HOGENOM" id="CLU_060555_0_2_1"/>
<dbReference type="EMBL" id="CP002500">
    <property type="protein sequence ID" value="AET39625.1"/>
    <property type="molecule type" value="Genomic_DNA"/>
</dbReference>
<sequence>MLGIKRPFRSLSLRLIHIKTATTPNENALKFISMDGELLQERGARSIEIKNTDEKLIKHAPLASRIFSQCPGIETLMIGDDFLTVRKDEMMHWNQVTPSVIDILTGYLASGKEMFHPEFYSVKESEIGYDVNVPKFEYDEDEQEISEMIEELIQTRIRPAIMDDGGDIDYRGWDPETGIVYLKLQGACKSCSSSEVTLKSGIESMLKHYIDEVEGVEQILDIEEQVALKEFEKLEQKMQKKHQLEA</sequence>
<dbReference type="GO" id="GO:0051536">
    <property type="term" value="F:iron-sulfur cluster binding"/>
    <property type="evidence" value="ECO:0007669"/>
    <property type="project" value="InterPro"/>
</dbReference>
<dbReference type="AlphaFoldDB" id="G8JSA3"/>
<dbReference type="InterPro" id="IPR035433">
    <property type="entry name" value="NFU1-like"/>
</dbReference>
<dbReference type="InterPro" id="IPR014824">
    <property type="entry name" value="Nfu/NifU_N"/>
</dbReference>
<dbReference type="PANTHER" id="PTHR11178">
    <property type="entry name" value="IRON-SULFUR CLUSTER SCAFFOLD PROTEIN NFU-RELATED"/>
    <property type="match status" value="1"/>
</dbReference>
<name>G8JSA3_ERECY</name>
<evidence type="ECO:0000313" key="4">
    <source>
        <dbReference type="Proteomes" id="UP000006790"/>
    </source>
</evidence>
<keyword evidence="4" id="KW-1185">Reference proteome</keyword>
<dbReference type="InterPro" id="IPR034904">
    <property type="entry name" value="FSCA_dom_sf"/>
</dbReference>
<dbReference type="Pfam" id="PF08712">
    <property type="entry name" value="Nfu_N"/>
    <property type="match status" value="1"/>
</dbReference>
<comment type="similarity">
    <text evidence="1">Belongs to the NifU family.</text>
</comment>
<proteinExistence type="inferred from homology"/>
<dbReference type="FunFam" id="3.30.300.130:FF:000001">
    <property type="entry name" value="NFU1 iron-sulfur cluster scaffold"/>
    <property type="match status" value="1"/>
</dbReference>
<dbReference type="Gene3D" id="3.30.300.130">
    <property type="entry name" value="Fe-S cluster assembly (FSCA)"/>
    <property type="match status" value="1"/>
</dbReference>
<reference evidence="4" key="1">
    <citation type="journal article" date="2012" name="G3 (Bethesda)">
        <title>Pichia sorbitophila, an interspecies yeast hybrid reveals early steps of genome resolution following polyploidization.</title>
        <authorList>
            <person name="Leh Louis V."/>
            <person name="Despons L."/>
            <person name="Friedrich A."/>
            <person name="Martin T."/>
            <person name="Durrens P."/>
            <person name="Casaregola S."/>
            <person name="Neuveglise C."/>
            <person name="Fairhead C."/>
            <person name="Marck C."/>
            <person name="Cruz J.A."/>
            <person name="Straub M.L."/>
            <person name="Kugler V."/>
            <person name="Sacerdot C."/>
            <person name="Uzunov Z."/>
            <person name="Thierry A."/>
            <person name="Weiss S."/>
            <person name="Bleykasten C."/>
            <person name="De Montigny J."/>
            <person name="Jacques N."/>
            <person name="Jung P."/>
            <person name="Lemaire M."/>
            <person name="Mallet S."/>
            <person name="Morel G."/>
            <person name="Richard G.F."/>
            <person name="Sarkar A."/>
            <person name="Savel G."/>
            <person name="Schacherer J."/>
            <person name="Seret M.L."/>
            <person name="Talla E."/>
            <person name="Samson G."/>
            <person name="Jubin C."/>
            <person name="Poulain J."/>
            <person name="Vacherie B."/>
            <person name="Barbe V."/>
            <person name="Pelletier E."/>
            <person name="Sherman D.J."/>
            <person name="Westhof E."/>
            <person name="Weissenbach J."/>
            <person name="Baret P.V."/>
            <person name="Wincker P."/>
            <person name="Gaillardin C."/>
            <person name="Dujon B."/>
            <person name="Souciet J.L."/>
        </authorList>
    </citation>
    <scope>NUCLEOTIDE SEQUENCE [LARGE SCALE GENOMIC DNA]</scope>
    <source>
        <strain evidence="4">CBS 270.75 / DBVPG 7215 / KCTC 17166 / NRRL Y-17582</strain>
    </source>
</reference>
<evidence type="ECO:0000313" key="3">
    <source>
        <dbReference type="EMBL" id="AET39625.1"/>
    </source>
</evidence>
<dbReference type="GeneID" id="11471631"/>